<organism evidence="2 3">
    <name type="scientific">Zopfia rhizophila CBS 207.26</name>
    <dbReference type="NCBI Taxonomy" id="1314779"/>
    <lineage>
        <taxon>Eukaryota</taxon>
        <taxon>Fungi</taxon>
        <taxon>Dikarya</taxon>
        <taxon>Ascomycota</taxon>
        <taxon>Pezizomycotina</taxon>
        <taxon>Dothideomycetes</taxon>
        <taxon>Dothideomycetes incertae sedis</taxon>
        <taxon>Zopfiaceae</taxon>
        <taxon>Zopfia</taxon>
    </lineage>
</organism>
<reference evidence="2" key="1">
    <citation type="journal article" date="2020" name="Stud. Mycol.">
        <title>101 Dothideomycetes genomes: a test case for predicting lifestyles and emergence of pathogens.</title>
        <authorList>
            <person name="Haridas S."/>
            <person name="Albert R."/>
            <person name="Binder M."/>
            <person name="Bloem J."/>
            <person name="Labutti K."/>
            <person name="Salamov A."/>
            <person name="Andreopoulos B."/>
            <person name="Baker S."/>
            <person name="Barry K."/>
            <person name="Bills G."/>
            <person name="Bluhm B."/>
            <person name="Cannon C."/>
            <person name="Castanera R."/>
            <person name="Culley D."/>
            <person name="Daum C."/>
            <person name="Ezra D."/>
            <person name="Gonzalez J."/>
            <person name="Henrissat B."/>
            <person name="Kuo A."/>
            <person name="Liang C."/>
            <person name="Lipzen A."/>
            <person name="Lutzoni F."/>
            <person name="Magnuson J."/>
            <person name="Mondo S."/>
            <person name="Nolan M."/>
            <person name="Ohm R."/>
            <person name="Pangilinan J."/>
            <person name="Park H.-J."/>
            <person name="Ramirez L."/>
            <person name="Alfaro M."/>
            <person name="Sun H."/>
            <person name="Tritt A."/>
            <person name="Yoshinaga Y."/>
            <person name="Zwiers L.-H."/>
            <person name="Turgeon B."/>
            <person name="Goodwin S."/>
            <person name="Spatafora J."/>
            <person name="Crous P."/>
            <person name="Grigoriev I."/>
        </authorList>
    </citation>
    <scope>NUCLEOTIDE SEQUENCE</scope>
    <source>
        <strain evidence="2">CBS 207.26</strain>
    </source>
</reference>
<evidence type="ECO:0000313" key="2">
    <source>
        <dbReference type="EMBL" id="KAF2179578.1"/>
    </source>
</evidence>
<name>A0A6A6DMG1_9PEZI</name>
<evidence type="ECO:0000256" key="1">
    <source>
        <dbReference type="SAM" id="MobiDB-lite"/>
    </source>
</evidence>
<evidence type="ECO:0000313" key="3">
    <source>
        <dbReference type="Proteomes" id="UP000800200"/>
    </source>
</evidence>
<keyword evidence="3" id="KW-1185">Reference proteome</keyword>
<feature type="region of interest" description="Disordered" evidence="1">
    <location>
        <begin position="45"/>
        <end position="85"/>
    </location>
</feature>
<protein>
    <submittedName>
        <fullName evidence="2">Uncharacterized protein</fullName>
    </submittedName>
</protein>
<dbReference type="OrthoDB" id="3798478at2759"/>
<accession>A0A6A6DMG1</accession>
<feature type="compositionally biased region" description="Polar residues" evidence="1">
    <location>
        <begin position="72"/>
        <end position="85"/>
    </location>
</feature>
<proteinExistence type="predicted"/>
<gene>
    <name evidence="2" type="ORF">K469DRAFT_300130</name>
</gene>
<dbReference type="EMBL" id="ML994665">
    <property type="protein sequence ID" value="KAF2179578.1"/>
    <property type="molecule type" value="Genomic_DNA"/>
</dbReference>
<dbReference type="AlphaFoldDB" id="A0A6A6DMG1"/>
<dbReference type="Proteomes" id="UP000800200">
    <property type="component" value="Unassembled WGS sequence"/>
</dbReference>
<sequence length="103" mass="10563">MTSMGRCASSSCTFANMNTETDMSTLSGIQVLYCDEHGFSPSGMAMPTAVPASTTSGGEVRTTGGAKPTAGGSATESFSRPTSSSGRFACCFSNFQVLSCIYP</sequence>